<dbReference type="Gene3D" id="3.30.70.270">
    <property type="match status" value="1"/>
</dbReference>
<dbReference type="InterPro" id="IPR043128">
    <property type="entry name" value="Rev_trsase/Diguanyl_cyclase"/>
</dbReference>
<dbReference type="InterPro" id="IPR001633">
    <property type="entry name" value="EAL_dom"/>
</dbReference>
<dbReference type="CDD" id="cd01948">
    <property type="entry name" value="EAL"/>
    <property type="match status" value="1"/>
</dbReference>
<dbReference type="InterPro" id="IPR052155">
    <property type="entry name" value="Biofilm_reg_signaling"/>
</dbReference>
<keyword evidence="1" id="KW-1133">Transmembrane helix</keyword>
<dbReference type="SUPFAM" id="SSF141868">
    <property type="entry name" value="EAL domain-like"/>
    <property type="match status" value="1"/>
</dbReference>
<reference evidence="7" key="1">
    <citation type="submission" date="2015-07" db="EMBL/GenBank/DDBJ databases">
        <title>Discovery of a poly(ethylene terephthalate assimilation.</title>
        <authorList>
            <person name="Yoshida S."/>
            <person name="Hiraga K."/>
            <person name="Takehana T."/>
            <person name="Taniguchi I."/>
            <person name="Yamaji H."/>
            <person name="Maeda Y."/>
            <person name="Toyohara K."/>
            <person name="Miyamoto K."/>
            <person name="Kimura Y."/>
            <person name="Oda K."/>
        </authorList>
    </citation>
    <scope>NUCLEOTIDE SEQUENCE [LARGE SCALE GENOMIC DNA]</scope>
    <source>
        <strain evidence="7">NBRC 110686 / TISTR 2288 / 201-F6</strain>
    </source>
</reference>
<dbReference type="PROSITE" id="PS50883">
    <property type="entry name" value="EAL"/>
    <property type="match status" value="1"/>
</dbReference>
<dbReference type="RefSeq" id="WP_054020864.1">
    <property type="nucleotide sequence ID" value="NZ_BBYR01000039.1"/>
</dbReference>
<dbReference type="STRING" id="1547922.ISF6_2752"/>
<gene>
    <name evidence="6" type="ORF">ISF6_2752</name>
</gene>
<dbReference type="GO" id="GO:0003824">
    <property type="term" value="F:catalytic activity"/>
    <property type="evidence" value="ECO:0007669"/>
    <property type="project" value="UniProtKB-ARBA"/>
</dbReference>
<protein>
    <submittedName>
        <fullName evidence="6">Diguanylate cyclase/phosphodiesterase with PAS/PAC sensor(S)</fullName>
    </submittedName>
</protein>
<dbReference type="SUPFAM" id="SSF55073">
    <property type="entry name" value="Nucleotide cyclase"/>
    <property type="match status" value="1"/>
</dbReference>
<sequence length="777" mass="84924">MQPPAPVPPPLPAAPFGGMPWRERLLQRMLWLVLLLGGLVALPSAWLGHAQGLRLLPWLDATLLGLAALLLLARRMSYAWRAAGFVGGVYVGGLALFAAVGPISQVYLLAFPVLTALLLGLRPALLALALNALGLAAFAAGAVPGGPPPTTAGWALREWGVVAANFLFVDTLLTLACGLLLAGLDQALEERGRTARSLAEEQQRLQGANERLRLSEERWKLALEAAGDGMWEWFPQTGVEVFSPGFRRMYGYGPEDFPDRTEAVDGLTHPDDVPAMLQARDEHFAGRTPSYVNEHRVRCKNGEWKWVLSRGMVIERDAQGRPTRVIGTHTDISHHKRSEALIWQQANLDALTGLPNRRLLRERLEQAIARSQRQGDGLAVLFLDLDHFKEVNDTLGHDHGDLLLTEAAARIQATLRASDTVARMGGDEFTLLLPDLKDPARVERVAQAVLAALAEPFQLGDDQAFVSASIGITLYPQDATQIDELLKHADQALFVAKDAGRNRYAHFTPALQEAAQTRLRLGNELRGALPGGQLHLVYQPIVHLATGSVLKAEALLRWQHPQLGPISPAQFVPIAESSGLIHEIGDWVFVEAARQVARWRARHGPRFQVSVNRSPVQFRQSFEALDRWAETLQALGLPGGAVSVEITEGLLLDAHATGASEQLARLRELGMTISLDDFGTGYSALSYLQRYTIDVLKIDQVFVRHLEREHRNQALCKAIIRMAHELGMAVVAEGVETEAQARLLAQAGCDYGQGYHFARPMSASAFDGWMAARGAAG</sequence>
<dbReference type="InterPro" id="IPR029787">
    <property type="entry name" value="Nucleotide_cyclase"/>
</dbReference>
<feature type="domain" description="PAC" evidence="3">
    <location>
        <begin position="291"/>
        <end position="344"/>
    </location>
</feature>
<dbReference type="Pfam" id="PF00563">
    <property type="entry name" value="EAL"/>
    <property type="match status" value="1"/>
</dbReference>
<dbReference type="CDD" id="cd01949">
    <property type="entry name" value="GGDEF"/>
    <property type="match status" value="1"/>
</dbReference>
<keyword evidence="7" id="KW-1185">Reference proteome</keyword>
<dbReference type="Pfam" id="PF20969">
    <property type="entry name" value="MASE11"/>
    <property type="match status" value="1"/>
</dbReference>
<dbReference type="Gene3D" id="3.30.450.20">
    <property type="entry name" value="PAS domain"/>
    <property type="match status" value="1"/>
</dbReference>
<dbReference type="Pfam" id="PF08447">
    <property type="entry name" value="PAS_3"/>
    <property type="match status" value="1"/>
</dbReference>
<dbReference type="PANTHER" id="PTHR44757">
    <property type="entry name" value="DIGUANYLATE CYCLASE DGCP"/>
    <property type="match status" value="1"/>
</dbReference>
<dbReference type="InterPro" id="IPR000014">
    <property type="entry name" value="PAS"/>
</dbReference>
<comment type="caution">
    <text evidence="6">The sequence shown here is derived from an EMBL/GenBank/DDBJ whole genome shotgun (WGS) entry which is preliminary data.</text>
</comment>
<dbReference type="SMART" id="SM00091">
    <property type="entry name" value="PAS"/>
    <property type="match status" value="1"/>
</dbReference>
<dbReference type="SMART" id="SM00267">
    <property type="entry name" value="GGDEF"/>
    <property type="match status" value="1"/>
</dbReference>
<dbReference type="PROSITE" id="PS50113">
    <property type="entry name" value="PAC"/>
    <property type="match status" value="1"/>
</dbReference>
<dbReference type="InterPro" id="IPR000160">
    <property type="entry name" value="GGDEF_dom"/>
</dbReference>
<dbReference type="NCBIfam" id="TIGR00254">
    <property type="entry name" value="GGDEF"/>
    <property type="match status" value="1"/>
</dbReference>
<name>A0A0K8P2L2_PISS1</name>
<dbReference type="PANTHER" id="PTHR44757:SF2">
    <property type="entry name" value="BIOFILM ARCHITECTURE MAINTENANCE PROTEIN MBAA"/>
    <property type="match status" value="1"/>
</dbReference>
<feature type="transmembrane region" description="Helical" evidence="1">
    <location>
        <begin position="55"/>
        <end position="73"/>
    </location>
</feature>
<dbReference type="InterPro" id="IPR000700">
    <property type="entry name" value="PAS-assoc_C"/>
</dbReference>
<dbReference type="PROSITE" id="PS50887">
    <property type="entry name" value="GGDEF"/>
    <property type="match status" value="1"/>
</dbReference>
<dbReference type="NCBIfam" id="TIGR00229">
    <property type="entry name" value="sensory_box"/>
    <property type="match status" value="1"/>
</dbReference>
<feature type="transmembrane region" description="Helical" evidence="1">
    <location>
        <begin position="159"/>
        <end position="184"/>
    </location>
</feature>
<feature type="transmembrane region" description="Helical" evidence="1">
    <location>
        <begin position="29"/>
        <end position="49"/>
    </location>
</feature>
<dbReference type="InterPro" id="IPR035919">
    <property type="entry name" value="EAL_sf"/>
</dbReference>
<dbReference type="AlphaFoldDB" id="A0A0K8P2L2"/>
<dbReference type="EMBL" id="BBYR01000039">
    <property type="protein sequence ID" value="GAP36912.1"/>
    <property type="molecule type" value="Genomic_DNA"/>
</dbReference>
<accession>A0A0K8P2L2</accession>
<proteinExistence type="predicted"/>
<dbReference type="CDD" id="cd00130">
    <property type="entry name" value="PAS"/>
    <property type="match status" value="1"/>
</dbReference>
<dbReference type="FunFam" id="3.30.70.270:FF:000001">
    <property type="entry name" value="Diguanylate cyclase domain protein"/>
    <property type="match status" value="1"/>
</dbReference>
<dbReference type="Gene3D" id="3.20.20.450">
    <property type="entry name" value="EAL domain"/>
    <property type="match status" value="1"/>
</dbReference>
<keyword evidence="1" id="KW-0812">Transmembrane</keyword>
<dbReference type="SUPFAM" id="SSF55785">
    <property type="entry name" value="PYP-like sensor domain (PAS domain)"/>
    <property type="match status" value="1"/>
</dbReference>
<feature type="domain" description="PAS" evidence="2">
    <location>
        <begin position="215"/>
        <end position="287"/>
    </location>
</feature>
<dbReference type="Proteomes" id="UP000037660">
    <property type="component" value="Unassembled WGS sequence"/>
</dbReference>
<dbReference type="SMART" id="SM00086">
    <property type="entry name" value="PAC"/>
    <property type="match status" value="1"/>
</dbReference>
<evidence type="ECO:0000259" key="3">
    <source>
        <dbReference type="PROSITE" id="PS50113"/>
    </source>
</evidence>
<reference evidence="6 7" key="2">
    <citation type="journal article" date="2016" name="Science">
        <title>A bacterium that degrades and assimilates poly(ethylene terephthalate).</title>
        <authorList>
            <person name="Yoshida S."/>
            <person name="Hiraga K."/>
            <person name="Takehana T."/>
            <person name="Taniguchi I."/>
            <person name="Yamaji H."/>
            <person name="Maeda Y."/>
            <person name="Toyohara K."/>
            <person name="Miyamoto K."/>
            <person name="Kimura Y."/>
            <person name="Oda K."/>
        </authorList>
    </citation>
    <scope>NUCLEOTIDE SEQUENCE [LARGE SCALE GENOMIC DNA]</scope>
    <source>
        <strain evidence="7">NBRC 110686 / TISTR 2288 / 201-F6</strain>
    </source>
</reference>
<dbReference type="PROSITE" id="PS50112">
    <property type="entry name" value="PAS"/>
    <property type="match status" value="1"/>
</dbReference>
<feature type="domain" description="GGDEF" evidence="5">
    <location>
        <begin position="376"/>
        <end position="509"/>
    </location>
</feature>
<evidence type="ECO:0000256" key="1">
    <source>
        <dbReference type="SAM" id="Phobius"/>
    </source>
</evidence>
<dbReference type="InterPro" id="IPR001610">
    <property type="entry name" value="PAC"/>
</dbReference>
<organism evidence="6 7">
    <name type="scientific">Piscinibacter sakaiensis</name>
    <name type="common">Ideonella sakaiensis</name>
    <dbReference type="NCBI Taxonomy" id="1547922"/>
    <lineage>
        <taxon>Bacteria</taxon>
        <taxon>Pseudomonadati</taxon>
        <taxon>Pseudomonadota</taxon>
        <taxon>Betaproteobacteria</taxon>
        <taxon>Burkholderiales</taxon>
        <taxon>Sphaerotilaceae</taxon>
        <taxon>Piscinibacter</taxon>
    </lineage>
</organism>
<feature type="transmembrane region" description="Helical" evidence="1">
    <location>
        <begin position="128"/>
        <end position="147"/>
    </location>
</feature>
<evidence type="ECO:0000259" key="2">
    <source>
        <dbReference type="PROSITE" id="PS50112"/>
    </source>
</evidence>
<evidence type="ECO:0000313" key="7">
    <source>
        <dbReference type="Proteomes" id="UP000037660"/>
    </source>
</evidence>
<feature type="domain" description="EAL" evidence="4">
    <location>
        <begin position="518"/>
        <end position="774"/>
    </location>
</feature>
<dbReference type="SMART" id="SM00052">
    <property type="entry name" value="EAL"/>
    <property type="match status" value="1"/>
</dbReference>
<keyword evidence="1" id="KW-0472">Membrane</keyword>
<dbReference type="Pfam" id="PF00990">
    <property type="entry name" value="GGDEF"/>
    <property type="match status" value="1"/>
</dbReference>
<evidence type="ECO:0000259" key="4">
    <source>
        <dbReference type="PROSITE" id="PS50883"/>
    </source>
</evidence>
<evidence type="ECO:0000259" key="5">
    <source>
        <dbReference type="PROSITE" id="PS50887"/>
    </source>
</evidence>
<dbReference type="InterPro" id="IPR035965">
    <property type="entry name" value="PAS-like_dom_sf"/>
</dbReference>
<feature type="transmembrane region" description="Helical" evidence="1">
    <location>
        <begin position="80"/>
        <end position="99"/>
    </location>
</feature>
<evidence type="ECO:0000313" key="6">
    <source>
        <dbReference type="EMBL" id="GAP36912.1"/>
    </source>
</evidence>
<dbReference type="InterPro" id="IPR013655">
    <property type="entry name" value="PAS_fold_3"/>
</dbReference>
<dbReference type="InterPro" id="IPR048437">
    <property type="entry name" value="MASE11"/>
</dbReference>